<comment type="caution">
    <text evidence="10">The sequence shown here is derived from an EMBL/GenBank/DDBJ whole genome shotgun (WGS) entry which is preliminary data.</text>
</comment>
<dbReference type="InterPro" id="IPR016454">
    <property type="entry name" value="Cysteine_dSase"/>
</dbReference>
<evidence type="ECO:0000259" key="9">
    <source>
        <dbReference type="Pfam" id="PF00266"/>
    </source>
</evidence>
<dbReference type="InterPro" id="IPR015421">
    <property type="entry name" value="PyrdxlP-dep_Trfase_major"/>
</dbReference>
<dbReference type="GO" id="GO:0046872">
    <property type="term" value="F:metal ion binding"/>
    <property type="evidence" value="ECO:0007669"/>
    <property type="project" value="UniProtKB-KW"/>
</dbReference>
<dbReference type="Proteomes" id="UP000633136">
    <property type="component" value="Unassembled WGS sequence"/>
</dbReference>
<comment type="catalytic activity">
    <reaction evidence="8">
        <text>(sulfur carrier)-H + L-cysteine = (sulfur carrier)-SH + L-alanine</text>
        <dbReference type="Rhea" id="RHEA:43892"/>
        <dbReference type="Rhea" id="RHEA-COMP:14737"/>
        <dbReference type="Rhea" id="RHEA-COMP:14739"/>
        <dbReference type="ChEBI" id="CHEBI:29917"/>
        <dbReference type="ChEBI" id="CHEBI:35235"/>
        <dbReference type="ChEBI" id="CHEBI:57972"/>
        <dbReference type="ChEBI" id="CHEBI:64428"/>
        <dbReference type="EC" id="2.8.1.7"/>
    </reaction>
</comment>
<evidence type="ECO:0000256" key="2">
    <source>
        <dbReference type="ARBA" id="ARBA00006490"/>
    </source>
</evidence>
<dbReference type="Pfam" id="PF00266">
    <property type="entry name" value="Aminotran_5"/>
    <property type="match status" value="1"/>
</dbReference>
<evidence type="ECO:0000256" key="1">
    <source>
        <dbReference type="ARBA" id="ARBA00001933"/>
    </source>
</evidence>
<organism evidence="10 11">
    <name type="scientific">Nesterenkonia cremea</name>
    <dbReference type="NCBI Taxonomy" id="1882340"/>
    <lineage>
        <taxon>Bacteria</taxon>
        <taxon>Bacillati</taxon>
        <taxon>Actinomycetota</taxon>
        <taxon>Actinomycetes</taxon>
        <taxon>Micrococcales</taxon>
        <taxon>Micrococcaceae</taxon>
        <taxon>Nesterenkonia</taxon>
    </lineage>
</organism>
<dbReference type="Gene3D" id="1.10.260.50">
    <property type="match status" value="1"/>
</dbReference>
<evidence type="ECO:0000256" key="3">
    <source>
        <dbReference type="ARBA" id="ARBA00022679"/>
    </source>
</evidence>
<dbReference type="EMBL" id="BMIS01000005">
    <property type="protein sequence ID" value="GGE67425.1"/>
    <property type="molecule type" value="Genomic_DNA"/>
</dbReference>
<evidence type="ECO:0000313" key="10">
    <source>
        <dbReference type="EMBL" id="GGE67425.1"/>
    </source>
</evidence>
<keyword evidence="3" id="KW-0808">Transferase</keyword>
<dbReference type="AlphaFoldDB" id="A0A917ASN2"/>
<comment type="similarity">
    <text evidence="2">Belongs to the class-V pyridoxal-phosphate-dependent aminotransferase family. NifS/IscS subfamily.</text>
</comment>
<evidence type="ECO:0000313" key="11">
    <source>
        <dbReference type="Proteomes" id="UP000633136"/>
    </source>
</evidence>
<dbReference type="PANTHER" id="PTHR11601:SF34">
    <property type="entry name" value="CYSTEINE DESULFURASE"/>
    <property type="match status" value="1"/>
</dbReference>
<sequence>MTIPAATYLDHAATAPPRRAVLEAMWPYLTGAFANPASQHEPGEQARQALERARRRVAEHLGARPTEIIFTSGGTEADNAAVKGIALAAGSPRRVMVSAVEHPAVLDSARWLERFDYETEVLPVDSTGLVSPEHLDAALSRSRADGGAALLSIQYASNEVGTVQDIPALAGVAASHGVPFHTDAVQAAGQLPLNVNQLGVQAMSLAGHKLGTPKGIGVLYLRRRTAFEPLIHGGGQQRGRRSGTENVAGAVGMAAALDLAAQEDVSALAALRDEFIRRVEQGAPGPGGAAPQLTGHRSRRLPGHASFLMTGRSGESVLLDLQRRGISCSSGSACDAGSQDPSPTLLAMGLSPEEAQAAVRFTFGAETPQEELLRAAEIVSEV</sequence>
<dbReference type="GO" id="GO:0031071">
    <property type="term" value="F:cysteine desulfurase activity"/>
    <property type="evidence" value="ECO:0007669"/>
    <property type="project" value="UniProtKB-EC"/>
</dbReference>
<reference evidence="10" key="1">
    <citation type="journal article" date="2014" name="Int. J. Syst. Evol. Microbiol.">
        <title>Complete genome sequence of Corynebacterium casei LMG S-19264T (=DSM 44701T), isolated from a smear-ripened cheese.</title>
        <authorList>
            <consortium name="US DOE Joint Genome Institute (JGI-PGF)"/>
            <person name="Walter F."/>
            <person name="Albersmeier A."/>
            <person name="Kalinowski J."/>
            <person name="Ruckert C."/>
        </authorList>
    </citation>
    <scope>NUCLEOTIDE SEQUENCE</scope>
    <source>
        <strain evidence="10">CGMCC 1.15388</strain>
    </source>
</reference>
<dbReference type="PANTHER" id="PTHR11601">
    <property type="entry name" value="CYSTEINE DESULFURYLASE FAMILY MEMBER"/>
    <property type="match status" value="1"/>
</dbReference>
<feature type="domain" description="Aminotransferase class V" evidence="9">
    <location>
        <begin position="7"/>
        <end position="372"/>
    </location>
</feature>
<keyword evidence="11" id="KW-1185">Reference proteome</keyword>
<comment type="cofactor">
    <cofactor evidence="1">
        <name>pyridoxal 5'-phosphate</name>
        <dbReference type="ChEBI" id="CHEBI:597326"/>
    </cofactor>
</comment>
<dbReference type="Gene3D" id="3.40.640.10">
    <property type="entry name" value="Type I PLP-dependent aspartate aminotransferase-like (Major domain)"/>
    <property type="match status" value="1"/>
</dbReference>
<dbReference type="Gene3D" id="3.90.1150.10">
    <property type="entry name" value="Aspartate Aminotransferase, domain 1"/>
    <property type="match status" value="1"/>
</dbReference>
<evidence type="ECO:0000256" key="6">
    <source>
        <dbReference type="ARBA" id="ARBA00023004"/>
    </source>
</evidence>
<proteinExistence type="inferred from homology"/>
<dbReference type="PIRSF" id="PIRSF005572">
    <property type="entry name" value="NifS"/>
    <property type="match status" value="1"/>
</dbReference>
<keyword evidence="7" id="KW-0411">Iron-sulfur</keyword>
<evidence type="ECO:0000256" key="5">
    <source>
        <dbReference type="ARBA" id="ARBA00022898"/>
    </source>
</evidence>
<keyword evidence="5" id="KW-0663">Pyridoxal phosphate</keyword>
<dbReference type="SUPFAM" id="SSF53383">
    <property type="entry name" value="PLP-dependent transferases"/>
    <property type="match status" value="1"/>
</dbReference>
<dbReference type="InterPro" id="IPR000192">
    <property type="entry name" value="Aminotrans_V_dom"/>
</dbReference>
<keyword evidence="6" id="KW-0408">Iron</keyword>
<name>A0A917ASN2_9MICC</name>
<evidence type="ECO:0000256" key="8">
    <source>
        <dbReference type="ARBA" id="ARBA00050776"/>
    </source>
</evidence>
<dbReference type="InterPro" id="IPR015424">
    <property type="entry name" value="PyrdxlP-dep_Trfase"/>
</dbReference>
<gene>
    <name evidence="10" type="ORF">GCM10011401_13460</name>
</gene>
<dbReference type="FunFam" id="3.40.640.10:FF:000084">
    <property type="entry name" value="IscS-like cysteine desulfurase"/>
    <property type="match status" value="1"/>
</dbReference>
<keyword evidence="4" id="KW-0479">Metal-binding</keyword>
<reference evidence="10" key="2">
    <citation type="submission" date="2020-09" db="EMBL/GenBank/DDBJ databases">
        <authorList>
            <person name="Sun Q."/>
            <person name="Zhou Y."/>
        </authorList>
    </citation>
    <scope>NUCLEOTIDE SEQUENCE</scope>
    <source>
        <strain evidence="10">CGMCC 1.15388</strain>
    </source>
</reference>
<accession>A0A917ASN2</accession>
<dbReference type="GO" id="GO:0051536">
    <property type="term" value="F:iron-sulfur cluster binding"/>
    <property type="evidence" value="ECO:0007669"/>
    <property type="project" value="UniProtKB-KW"/>
</dbReference>
<protein>
    <submittedName>
        <fullName evidence="10">Cysteine desulfurase</fullName>
    </submittedName>
</protein>
<evidence type="ECO:0000256" key="4">
    <source>
        <dbReference type="ARBA" id="ARBA00022723"/>
    </source>
</evidence>
<dbReference type="InterPro" id="IPR015422">
    <property type="entry name" value="PyrdxlP-dep_Trfase_small"/>
</dbReference>
<evidence type="ECO:0000256" key="7">
    <source>
        <dbReference type="ARBA" id="ARBA00023014"/>
    </source>
</evidence>